<sequence length="276" mass="30754">MVPNPDRDKYAKAKVEEPNLRLPKSLLKPATELTDDLCYLKIFEDNTRKAQQLAEAVASGAKLDRKVYRIRNKELVKAIGEDFEIMKLIHRASQATIGLIADAETNLHSHSYLDLLGTVEEVQAAEELILDEILATYSSVSFPVILMPPTIYHEQMVIPSHKVVRIDGIYGSNYVRMEMESGAWIKVGKNPGGSEGEKLVNIFGPLENVIKAVSLIQSVISEETGKCDEAENEIKEEFKEKEPSCGNLYGGNKSEVLEKGKKKQVHEPNIEKAFAS</sequence>
<reference evidence="1 2" key="2">
    <citation type="journal article" date="2022" name="Mol. Ecol. Resour.">
        <title>The genomes of chicory, endive, great burdock and yacon provide insights into Asteraceae paleo-polyploidization history and plant inulin production.</title>
        <authorList>
            <person name="Fan W."/>
            <person name="Wang S."/>
            <person name="Wang H."/>
            <person name="Wang A."/>
            <person name="Jiang F."/>
            <person name="Liu H."/>
            <person name="Zhao H."/>
            <person name="Xu D."/>
            <person name="Zhang Y."/>
        </authorList>
    </citation>
    <scope>NUCLEOTIDE SEQUENCE [LARGE SCALE GENOMIC DNA]</scope>
    <source>
        <strain evidence="2">cv. Punajuju</strain>
        <tissue evidence="1">Leaves</tissue>
    </source>
</reference>
<comment type="caution">
    <text evidence="1">The sequence shown here is derived from an EMBL/GenBank/DDBJ whole genome shotgun (WGS) entry which is preliminary data.</text>
</comment>
<dbReference type="Proteomes" id="UP001055811">
    <property type="component" value="Linkage Group LG07"/>
</dbReference>
<dbReference type="EMBL" id="CM042015">
    <property type="protein sequence ID" value="KAI3707945.1"/>
    <property type="molecule type" value="Genomic_DNA"/>
</dbReference>
<proteinExistence type="predicted"/>
<reference evidence="2" key="1">
    <citation type="journal article" date="2022" name="Mol. Ecol. Resour.">
        <title>The genomes of chicory, endive, great burdock and yacon provide insights into Asteraceae palaeo-polyploidization history and plant inulin production.</title>
        <authorList>
            <person name="Fan W."/>
            <person name="Wang S."/>
            <person name="Wang H."/>
            <person name="Wang A."/>
            <person name="Jiang F."/>
            <person name="Liu H."/>
            <person name="Zhao H."/>
            <person name="Xu D."/>
            <person name="Zhang Y."/>
        </authorList>
    </citation>
    <scope>NUCLEOTIDE SEQUENCE [LARGE SCALE GENOMIC DNA]</scope>
    <source>
        <strain evidence="2">cv. Punajuju</strain>
    </source>
</reference>
<organism evidence="1 2">
    <name type="scientific">Cichorium intybus</name>
    <name type="common">Chicory</name>
    <dbReference type="NCBI Taxonomy" id="13427"/>
    <lineage>
        <taxon>Eukaryota</taxon>
        <taxon>Viridiplantae</taxon>
        <taxon>Streptophyta</taxon>
        <taxon>Embryophyta</taxon>
        <taxon>Tracheophyta</taxon>
        <taxon>Spermatophyta</taxon>
        <taxon>Magnoliopsida</taxon>
        <taxon>eudicotyledons</taxon>
        <taxon>Gunneridae</taxon>
        <taxon>Pentapetalae</taxon>
        <taxon>asterids</taxon>
        <taxon>campanulids</taxon>
        <taxon>Asterales</taxon>
        <taxon>Asteraceae</taxon>
        <taxon>Cichorioideae</taxon>
        <taxon>Cichorieae</taxon>
        <taxon>Cichoriinae</taxon>
        <taxon>Cichorium</taxon>
    </lineage>
</organism>
<name>A0ACB9ADB4_CICIN</name>
<evidence type="ECO:0000313" key="1">
    <source>
        <dbReference type="EMBL" id="KAI3707945.1"/>
    </source>
</evidence>
<evidence type="ECO:0000313" key="2">
    <source>
        <dbReference type="Proteomes" id="UP001055811"/>
    </source>
</evidence>
<protein>
    <submittedName>
        <fullName evidence="1">Uncharacterized protein</fullName>
    </submittedName>
</protein>
<gene>
    <name evidence="1" type="ORF">L2E82_36889</name>
</gene>
<keyword evidence="2" id="KW-1185">Reference proteome</keyword>
<accession>A0ACB9ADB4</accession>